<protein>
    <submittedName>
        <fullName evidence="12">DSBA oxidoreductase</fullName>
    </submittedName>
</protein>
<evidence type="ECO:0000313" key="12">
    <source>
        <dbReference type="EMBL" id="AIE85907.1"/>
    </source>
</evidence>
<dbReference type="InterPro" id="IPR044698">
    <property type="entry name" value="VKOR/LTO1"/>
</dbReference>
<keyword evidence="6" id="KW-0560">Oxidoreductase</keyword>
<evidence type="ECO:0000256" key="8">
    <source>
        <dbReference type="ARBA" id="ARBA00023157"/>
    </source>
</evidence>
<evidence type="ECO:0000256" key="10">
    <source>
        <dbReference type="SAM" id="Phobius"/>
    </source>
</evidence>
<evidence type="ECO:0000256" key="4">
    <source>
        <dbReference type="ARBA" id="ARBA00022719"/>
    </source>
</evidence>
<dbReference type="AlphaFoldDB" id="A0A068NR95"/>
<dbReference type="Proteomes" id="UP000027982">
    <property type="component" value="Chromosome"/>
</dbReference>
<dbReference type="Gene3D" id="1.20.1440.130">
    <property type="entry name" value="VKOR domain"/>
    <property type="match status" value="1"/>
</dbReference>
<evidence type="ECO:0000256" key="9">
    <source>
        <dbReference type="ARBA" id="ARBA00023284"/>
    </source>
</evidence>
<dbReference type="Pfam" id="PF07884">
    <property type="entry name" value="VKOR"/>
    <property type="match status" value="1"/>
</dbReference>
<evidence type="ECO:0000256" key="7">
    <source>
        <dbReference type="ARBA" id="ARBA00023136"/>
    </source>
</evidence>
<dbReference type="GO" id="GO:0016491">
    <property type="term" value="F:oxidoreductase activity"/>
    <property type="evidence" value="ECO:0007669"/>
    <property type="project" value="UniProtKB-KW"/>
</dbReference>
<keyword evidence="9" id="KW-0676">Redox-active center</keyword>
<reference evidence="12 13" key="1">
    <citation type="journal article" date="2014" name="PLoS ONE">
        <title>The first complete genome sequence of the class fimbriimonadia in the phylum armatimonadetes.</title>
        <authorList>
            <person name="Hu Z.Y."/>
            <person name="Wang Y.Z."/>
            <person name="Im W.T."/>
            <person name="Wang S.Y."/>
            <person name="Zhao G.P."/>
            <person name="Zheng H.J."/>
            <person name="Quan Z.X."/>
        </authorList>
    </citation>
    <scope>NUCLEOTIDE SEQUENCE [LARGE SCALE GENOMIC DNA]</scope>
    <source>
        <strain evidence="12">Gsoil 348</strain>
    </source>
</reference>
<feature type="transmembrane region" description="Helical" evidence="10">
    <location>
        <begin position="153"/>
        <end position="172"/>
    </location>
</feature>
<evidence type="ECO:0000256" key="5">
    <source>
        <dbReference type="ARBA" id="ARBA00022989"/>
    </source>
</evidence>
<dbReference type="SUPFAM" id="SSF52833">
    <property type="entry name" value="Thioredoxin-like"/>
    <property type="match status" value="1"/>
</dbReference>
<evidence type="ECO:0000259" key="11">
    <source>
        <dbReference type="SMART" id="SM00756"/>
    </source>
</evidence>
<dbReference type="KEGG" id="fgi:OP10G_2539"/>
<proteinExistence type="inferred from homology"/>
<feature type="transmembrane region" description="Helical" evidence="10">
    <location>
        <begin position="63"/>
        <end position="83"/>
    </location>
</feature>
<comment type="similarity">
    <text evidence="2">Belongs to the VKOR family.</text>
</comment>
<comment type="subcellular location">
    <subcellularLocation>
        <location evidence="1">Membrane</location>
        <topology evidence="1">Multi-pass membrane protein</topology>
    </subcellularLocation>
</comment>
<feature type="transmembrane region" description="Helical" evidence="10">
    <location>
        <begin position="121"/>
        <end position="141"/>
    </location>
</feature>
<dbReference type="CDD" id="cd12916">
    <property type="entry name" value="VKOR_1"/>
    <property type="match status" value="1"/>
</dbReference>
<dbReference type="GO" id="GO:0016020">
    <property type="term" value="C:membrane"/>
    <property type="evidence" value="ECO:0007669"/>
    <property type="project" value="UniProtKB-SubCell"/>
</dbReference>
<feature type="domain" description="Vitamin K epoxide reductase" evidence="11">
    <location>
        <begin position="12"/>
        <end position="143"/>
    </location>
</feature>
<organism evidence="12 13">
    <name type="scientific">Fimbriimonas ginsengisoli Gsoil 348</name>
    <dbReference type="NCBI Taxonomy" id="661478"/>
    <lineage>
        <taxon>Bacteria</taxon>
        <taxon>Bacillati</taxon>
        <taxon>Armatimonadota</taxon>
        <taxon>Fimbriimonadia</taxon>
        <taxon>Fimbriimonadales</taxon>
        <taxon>Fimbriimonadaceae</taxon>
        <taxon>Fimbriimonas</taxon>
    </lineage>
</organism>
<keyword evidence="3 10" id="KW-0812">Transmembrane</keyword>
<keyword evidence="13" id="KW-1185">Reference proteome</keyword>
<evidence type="ECO:0000256" key="1">
    <source>
        <dbReference type="ARBA" id="ARBA00004141"/>
    </source>
</evidence>
<dbReference type="OrthoDB" id="9780147at2"/>
<gene>
    <name evidence="12" type="ORF">OP10G_2539</name>
</gene>
<dbReference type="EMBL" id="CP007139">
    <property type="protein sequence ID" value="AIE85907.1"/>
    <property type="molecule type" value="Genomic_DNA"/>
</dbReference>
<sequence length="384" mass="40854">MTGSNLTSPDQNRATMVLAFCGVYVGGVLGLFSSGQIELPCGSKFDCARVLDSPVARPGGIPLSYFGIACYVVLAFIALARSLSGPAAYPRLRGAGIALSLGGAAASISLTLYSIFVLHGLCAWCLSNAVIMCFVATTTWMLPRTFARDRLSVPLFALLTVGVATGLTYSVHRWKAAETPINLAALAQTTAQELCPEDAIRAGNRSGSTAIVAFIDFYCSACRRSLPRLEKIAADHQAALIIREKPLADGGPAVEAAEWVEVANGRGVGFKFLSASASISPAPDSRSEFEKILSDAGGTRKPPNDAELGAARKRLKRDAQLCARLKIQRTPTVLLVRPGVAPIRVKLANLEAELSRDKLASFRGHLEGLHVLSILHRKRNGVRV</sequence>
<keyword evidence="5 10" id="KW-1133">Transmembrane helix</keyword>
<name>A0A068NR95_FIMGI</name>
<keyword evidence="4" id="KW-0874">Quinone</keyword>
<dbReference type="SMART" id="SM00756">
    <property type="entry name" value="VKc"/>
    <property type="match status" value="1"/>
</dbReference>
<feature type="transmembrane region" description="Helical" evidence="10">
    <location>
        <begin position="95"/>
        <end position="115"/>
    </location>
</feature>
<keyword evidence="8" id="KW-1015">Disulfide bond</keyword>
<accession>A0A068NR95</accession>
<dbReference type="STRING" id="661478.OP10G_2539"/>
<dbReference type="InterPro" id="IPR036249">
    <property type="entry name" value="Thioredoxin-like_sf"/>
</dbReference>
<dbReference type="Gene3D" id="3.40.30.10">
    <property type="entry name" value="Glutaredoxin"/>
    <property type="match status" value="1"/>
</dbReference>
<feature type="transmembrane region" description="Helical" evidence="10">
    <location>
        <begin position="12"/>
        <end position="32"/>
    </location>
</feature>
<evidence type="ECO:0000313" key="13">
    <source>
        <dbReference type="Proteomes" id="UP000027982"/>
    </source>
</evidence>
<evidence type="ECO:0000256" key="2">
    <source>
        <dbReference type="ARBA" id="ARBA00006214"/>
    </source>
</evidence>
<dbReference type="GO" id="GO:0048038">
    <property type="term" value="F:quinone binding"/>
    <property type="evidence" value="ECO:0007669"/>
    <property type="project" value="UniProtKB-KW"/>
</dbReference>
<evidence type="ECO:0000256" key="3">
    <source>
        <dbReference type="ARBA" id="ARBA00022692"/>
    </source>
</evidence>
<dbReference type="InterPro" id="IPR038354">
    <property type="entry name" value="VKOR_sf"/>
</dbReference>
<dbReference type="InterPro" id="IPR012932">
    <property type="entry name" value="VKOR"/>
</dbReference>
<evidence type="ECO:0000256" key="6">
    <source>
        <dbReference type="ARBA" id="ARBA00023002"/>
    </source>
</evidence>
<dbReference type="HOGENOM" id="CLU_054539_0_0_0"/>
<keyword evidence="7 10" id="KW-0472">Membrane</keyword>